<gene>
    <name evidence="1" type="ORF">BDR25DRAFT_241792</name>
</gene>
<evidence type="ECO:0000313" key="2">
    <source>
        <dbReference type="Proteomes" id="UP000799755"/>
    </source>
</evidence>
<dbReference type="Proteomes" id="UP000799755">
    <property type="component" value="Unassembled WGS sequence"/>
</dbReference>
<comment type="caution">
    <text evidence="1">The sequence shown here is derived from an EMBL/GenBank/DDBJ whole genome shotgun (WGS) entry which is preliminary data.</text>
</comment>
<evidence type="ECO:0000313" key="1">
    <source>
        <dbReference type="EMBL" id="KAF2464768.1"/>
    </source>
</evidence>
<sequence length="658" mass="72074">MSSSAGPSGVEKRGSGATVRACDSCRRRKRRCIWSSGEEGCTPCLQAKEECSTTHIRKPRAKSQKRNRIAEYESRIQRLESLLEERSAAQPSAPEPPLQDQSQPLSNWVDNLRNEINSWPLIDRPSISKTFETGLEEIEDELAPGGPTELSLEQASSEEFPLSMSNPSESEPVISYEISQEQPCQGSVFGSKTPESTMIGSQPDMPPFLSRSRCDGYLPSPELGTSLLTEFLVDFNTACALFRPWVIAEHMRRSYTGGSDGTALAWANTYIVLGIAHRLRAMSAAAAPEDNEMADFYLSRVLGSVSDLLLAEPSLALIQCLLGLAKLIQTSSHSAPHALFISTALRMAQCLSYNDDDSQPLGPDQDIEQQRRVFWIAFSMDTDTSILSNAPTTHRRDDVGASQPEDNPQDDGGAVKAADGDWKVNIFSLRIALALLQAEAVEQVLSLKARRTKPQDVVATAQTLLEKLQAWHGHELFQFEAEQLMQLLYRSDIVHTVSLEASYFATVFRLQTFLALGMDARVNPFSTEALTKIIGMKEQPCFRDAKRFLSLLSVAPQGDIGLGWTTKPQIIAALCTVLAHALESPSEYTPSLAEMQNISGLIKMLESMAQKSQDGELKTAQGLCALLFSKLKAGQRARGIGIAGGAEIIPFPVTEAAY</sequence>
<accession>A0ACB6QDT0</accession>
<reference evidence="1" key="1">
    <citation type="journal article" date="2020" name="Stud. Mycol.">
        <title>101 Dothideomycetes genomes: a test case for predicting lifestyles and emergence of pathogens.</title>
        <authorList>
            <person name="Haridas S."/>
            <person name="Albert R."/>
            <person name="Binder M."/>
            <person name="Bloem J."/>
            <person name="Labutti K."/>
            <person name="Salamov A."/>
            <person name="Andreopoulos B."/>
            <person name="Baker S."/>
            <person name="Barry K."/>
            <person name="Bills G."/>
            <person name="Bluhm B."/>
            <person name="Cannon C."/>
            <person name="Castanera R."/>
            <person name="Culley D."/>
            <person name="Daum C."/>
            <person name="Ezra D."/>
            <person name="Gonzalez J."/>
            <person name="Henrissat B."/>
            <person name="Kuo A."/>
            <person name="Liang C."/>
            <person name="Lipzen A."/>
            <person name="Lutzoni F."/>
            <person name="Magnuson J."/>
            <person name="Mondo S."/>
            <person name="Nolan M."/>
            <person name="Ohm R."/>
            <person name="Pangilinan J."/>
            <person name="Park H.-J."/>
            <person name="Ramirez L."/>
            <person name="Alfaro M."/>
            <person name="Sun H."/>
            <person name="Tritt A."/>
            <person name="Yoshinaga Y."/>
            <person name="Zwiers L.-H."/>
            <person name="Turgeon B."/>
            <person name="Goodwin S."/>
            <person name="Spatafora J."/>
            <person name="Crous P."/>
            <person name="Grigoriev I."/>
        </authorList>
    </citation>
    <scope>NUCLEOTIDE SEQUENCE</scope>
    <source>
        <strain evidence="1">ATCC 200398</strain>
    </source>
</reference>
<proteinExistence type="predicted"/>
<organism evidence="1 2">
    <name type="scientific">Lindgomyces ingoldianus</name>
    <dbReference type="NCBI Taxonomy" id="673940"/>
    <lineage>
        <taxon>Eukaryota</taxon>
        <taxon>Fungi</taxon>
        <taxon>Dikarya</taxon>
        <taxon>Ascomycota</taxon>
        <taxon>Pezizomycotina</taxon>
        <taxon>Dothideomycetes</taxon>
        <taxon>Pleosporomycetidae</taxon>
        <taxon>Pleosporales</taxon>
        <taxon>Lindgomycetaceae</taxon>
        <taxon>Lindgomyces</taxon>
    </lineage>
</organism>
<keyword evidence="2" id="KW-1185">Reference proteome</keyword>
<name>A0ACB6QDT0_9PLEO</name>
<protein>
    <submittedName>
        <fullName evidence="1">Uncharacterized protein</fullName>
    </submittedName>
</protein>
<dbReference type="EMBL" id="MU003534">
    <property type="protein sequence ID" value="KAF2464768.1"/>
    <property type="molecule type" value="Genomic_DNA"/>
</dbReference>